<proteinExistence type="predicted"/>
<dbReference type="SMART" id="SM00449">
    <property type="entry name" value="SPRY"/>
    <property type="match status" value="1"/>
</dbReference>
<dbReference type="Proteomes" id="UP000472263">
    <property type="component" value="Chromosome 20"/>
</dbReference>
<evidence type="ECO:0000256" key="2">
    <source>
        <dbReference type="ARBA" id="ARBA00022771"/>
    </source>
</evidence>
<dbReference type="Gene3D" id="2.60.120.920">
    <property type="match status" value="1"/>
</dbReference>
<dbReference type="InterPro" id="IPR006574">
    <property type="entry name" value="PRY"/>
</dbReference>
<accession>A0A667Z1V6</accession>
<sequence length="217" mass="24520">SGGVPVSVRPCAWRGSVGARTEAAWAHARHLTLDPNTANRRLRLSEDNREVKMTYKQQSYPDHPDRFDQWPQVLCREGLTGRCYWEVQWSGEVDIAVTYRRITRSGDDSQLGHNKQSWSLRCSGDSYTASHNRKSTLLSVHSHGSDRVAVYLDCSAGTLSFYRVSSDRLRLLHTFSSTFTEPFYPGFGVWDPDSHLGLLPAEILAGLGRTRPVFNHI</sequence>
<keyword evidence="6" id="KW-1185">Reference proteome</keyword>
<dbReference type="GO" id="GO:0008270">
    <property type="term" value="F:zinc ion binding"/>
    <property type="evidence" value="ECO:0007669"/>
    <property type="project" value="UniProtKB-KW"/>
</dbReference>
<name>A0A667Z1V6_9TELE</name>
<keyword evidence="3" id="KW-0862">Zinc</keyword>
<dbReference type="InterPro" id="IPR051051">
    <property type="entry name" value="E3_ubiq-ligase_TRIM/RNF"/>
</dbReference>
<reference evidence="5" key="2">
    <citation type="submission" date="2025-08" db="UniProtKB">
        <authorList>
            <consortium name="Ensembl"/>
        </authorList>
    </citation>
    <scope>IDENTIFICATION</scope>
</reference>
<keyword evidence="1" id="KW-0479">Metal-binding</keyword>
<reference evidence="5" key="3">
    <citation type="submission" date="2025-09" db="UniProtKB">
        <authorList>
            <consortium name="Ensembl"/>
        </authorList>
    </citation>
    <scope>IDENTIFICATION</scope>
</reference>
<dbReference type="SMART" id="SM00589">
    <property type="entry name" value="PRY"/>
    <property type="match status" value="1"/>
</dbReference>
<dbReference type="Ensembl" id="ENSMMDT00005030690.1">
    <property type="protein sequence ID" value="ENSMMDP00005029994.1"/>
    <property type="gene ID" value="ENSMMDG00005014225.1"/>
</dbReference>
<dbReference type="AlphaFoldDB" id="A0A667Z1V6"/>
<reference evidence="5" key="1">
    <citation type="submission" date="2019-06" db="EMBL/GenBank/DDBJ databases">
        <authorList>
            <consortium name="Wellcome Sanger Institute Data Sharing"/>
        </authorList>
    </citation>
    <scope>NUCLEOTIDE SEQUENCE [LARGE SCALE GENOMIC DNA]</scope>
</reference>
<dbReference type="GeneTree" id="ENSGT00940000154395"/>
<dbReference type="GO" id="GO:0005737">
    <property type="term" value="C:cytoplasm"/>
    <property type="evidence" value="ECO:0007669"/>
    <property type="project" value="UniProtKB-ARBA"/>
</dbReference>
<dbReference type="InterPro" id="IPR001870">
    <property type="entry name" value="B30.2/SPRY"/>
</dbReference>
<evidence type="ECO:0000256" key="3">
    <source>
        <dbReference type="ARBA" id="ARBA00022833"/>
    </source>
</evidence>
<dbReference type="InterPro" id="IPR003877">
    <property type="entry name" value="SPRY_dom"/>
</dbReference>
<dbReference type="CDD" id="cd16040">
    <property type="entry name" value="SPRY_PRY_SNTX"/>
    <property type="match status" value="1"/>
</dbReference>
<protein>
    <recommendedName>
        <fullName evidence="4">B30.2/SPRY domain-containing protein</fullName>
    </recommendedName>
</protein>
<dbReference type="PANTHER" id="PTHR25465:SF14">
    <property type="entry name" value="E3 UBIQUITIN-PROTEIN LIGASE TRIM65"/>
    <property type="match status" value="1"/>
</dbReference>
<dbReference type="InterPro" id="IPR043136">
    <property type="entry name" value="B30.2/SPRY_sf"/>
</dbReference>
<keyword evidence="2" id="KW-0863">Zinc-finger</keyword>
<organism evidence="5 6">
    <name type="scientific">Myripristis murdjan</name>
    <name type="common">pinecone soldierfish</name>
    <dbReference type="NCBI Taxonomy" id="586833"/>
    <lineage>
        <taxon>Eukaryota</taxon>
        <taxon>Metazoa</taxon>
        <taxon>Chordata</taxon>
        <taxon>Craniata</taxon>
        <taxon>Vertebrata</taxon>
        <taxon>Euteleostomi</taxon>
        <taxon>Actinopterygii</taxon>
        <taxon>Neopterygii</taxon>
        <taxon>Teleostei</taxon>
        <taxon>Neoteleostei</taxon>
        <taxon>Acanthomorphata</taxon>
        <taxon>Holocentriformes</taxon>
        <taxon>Holocentridae</taxon>
        <taxon>Myripristis</taxon>
    </lineage>
</organism>
<dbReference type="PROSITE" id="PS50188">
    <property type="entry name" value="B302_SPRY"/>
    <property type="match status" value="1"/>
</dbReference>
<evidence type="ECO:0000313" key="6">
    <source>
        <dbReference type="Proteomes" id="UP000472263"/>
    </source>
</evidence>
<evidence type="ECO:0000256" key="1">
    <source>
        <dbReference type="ARBA" id="ARBA00022723"/>
    </source>
</evidence>
<dbReference type="InterPro" id="IPR003879">
    <property type="entry name" value="Butyrophylin_SPRY"/>
</dbReference>
<dbReference type="Pfam" id="PF13765">
    <property type="entry name" value="PRY"/>
    <property type="match status" value="1"/>
</dbReference>
<dbReference type="InParanoid" id="A0A667Z1V6"/>
<evidence type="ECO:0000313" key="5">
    <source>
        <dbReference type="Ensembl" id="ENSMMDP00005029994.1"/>
    </source>
</evidence>
<dbReference type="PRINTS" id="PR01407">
    <property type="entry name" value="BUTYPHLNCDUF"/>
</dbReference>
<evidence type="ECO:0000259" key="4">
    <source>
        <dbReference type="PROSITE" id="PS50188"/>
    </source>
</evidence>
<dbReference type="InterPro" id="IPR013320">
    <property type="entry name" value="ConA-like_dom_sf"/>
</dbReference>
<feature type="domain" description="B30.2/SPRY" evidence="4">
    <location>
        <begin position="11"/>
        <end position="205"/>
    </location>
</feature>
<dbReference type="Pfam" id="PF00622">
    <property type="entry name" value="SPRY"/>
    <property type="match status" value="1"/>
</dbReference>
<dbReference type="PANTHER" id="PTHR25465">
    <property type="entry name" value="B-BOX DOMAIN CONTAINING"/>
    <property type="match status" value="1"/>
</dbReference>
<dbReference type="SUPFAM" id="SSF49899">
    <property type="entry name" value="Concanavalin A-like lectins/glucanases"/>
    <property type="match status" value="1"/>
</dbReference>